<dbReference type="EMBL" id="JASSZA010000037">
    <property type="protein sequence ID" value="KAK2082405.1"/>
    <property type="molecule type" value="Genomic_DNA"/>
</dbReference>
<keyword evidence="7" id="KW-1185">Reference proteome</keyword>
<organism evidence="6 7">
    <name type="scientific">Saguinus oedipus</name>
    <name type="common">Cotton-top tamarin</name>
    <name type="synonym">Oedipomidas oedipus</name>
    <dbReference type="NCBI Taxonomy" id="9490"/>
    <lineage>
        <taxon>Eukaryota</taxon>
        <taxon>Metazoa</taxon>
        <taxon>Chordata</taxon>
        <taxon>Craniata</taxon>
        <taxon>Vertebrata</taxon>
        <taxon>Euteleostomi</taxon>
        <taxon>Mammalia</taxon>
        <taxon>Eutheria</taxon>
        <taxon>Euarchontoglires</taxon>
        <taxon>Primates</taxon>
        <taxon>Haplorrhini</taxon>
        <taxon>Platyrrhini</taxon>
        <taxon>Cebidae</taxon>
        <taxon>Callitrichinae</taxon>
        <taxon>Saguinus</taxon>
    </lineage>
</organism>
<protein>
    <submittedName>
        <fullName evidence="6">Surfeit locus protein</fullName>
    </submittedName>
</protein>
<name>A0ABQ9TCY5_SAGOE</name>
<evidence type="ECO:0000259" key="5">
    <source>
        <dbReference type="Pfam" id="PF04935"/>
    </source>
</evidence>
<feature type="compositionally biased region" description="Basic and acidic residues" evidence="4">
    <location>
        <begin position="142"/>
        <end position="173"/>
    </location>
</feature>
<feature type="region of interest" description="Disordered" evidence="4">
    <location>
        <begin position="27"/>
        <end position="106"/>
    </location>
</feature>
<keyword evidence="3" id="KW-0539">Nucleus</keyword>
<feature type="compositionally biased region" description="Basic and acidic residues" evidence="4">
    <location>
        <begin position="54"/>
        <end position="74"/>
    </location>
</feature>
<gene>
    <name evidence="6" type="primary">SURF6_2</name>
    <name evidence="6" type="ORF">P7K49_039905</name>
</gene>
<comment type="similarity">
    <text evidence="2">Belongs to the SURF6 family.</text>
</comment>
<feature type="region of interest" description="Disordered" evidence="4">
    <location>
        <begin position="127"/>
        <end position="225"/>
    </location>
</feature>
<accession>A0ABQ9TCY5</accession>
<dbReference type="InterPro" id="IPR007019">
    <property type="entry name" value="SURF6"/>
</dbReference>
<proteinExistence type="inferred from homology"/>
<evidence type="ECO:0000313" key="6">
    <source>
        <dbReference type="EMBL" id="KAK2082405.1"/>
    </source>
</evidence>
<reference evidence="6 7" key="1">
    <citation type="submission" date="2023-05" db="EMBL/GenBank/DDBJ databases">
        <title>B98-5 Cell Line De Novo Hybrid Assembly: An Optical Mapping Approach.</title>
        <authorList>
            <person name="Kananen K."/>
            <person name="Auerbach J.A."/>
            <person name="Kautto E."/>
            <person name="Blachly J.S."/>
        </authorList>
    </citation>
    <scope>NUCLEOTIDE SEQUENCE [LARGE SCALE GENOMIC DNA]</scope>
    <source>
        <strain evidence="6">B95-8</strain>
        <tissue evidence="6">Cell line</tissue>
    </source>
</reference>
<dbReference type="Pfam" id="PF04935">
    <property type="entry name" value="SURF6"/>
    <property type="match status" value="1"/>
</dbReference>
<sequence>MASLLAKDAYLQSLSRNICTQLGLQPQVHTQAGKTQGSKTAGPSKKKRKKTQNKFREREEKAAEHKAKSFREKSPAATGTRRPEAAEEEAISASSSAENPAGGLATESESLFALDVLRQRLHEKIQAARGQGSAKELSPAALEKRQQRKQEWDQKNRKRKELQLKEKARKAEEAAEAQEPVEPIPEGAGREPREPPGLIFNKVEVSEDEAASKAQRRKEKRQRVKGNLTLLTGRNYRQLLERL</sequence>
<feature type="domain" description="Ribosomal RNA-processing protein 14/surfeit locus protein 6 C-terminal" evidence="5">
    <location>
        <begin position="141"/>
        <end position="243"/>
    </location>
</feature>
<feature type="compositionally biased region" description="Polar residues" evidence="4">
    <location>
        <begin position="27"/>
        <end position="41"/>
    </location>
</feature>
<dbReference type="PANTHER" id="PTHR14369:SF0">
    <property type="entry name" value="SURFEIT LOCUS PROTEIN 6"/>
    <property type="match status" value="1"/>
</dbReference>
<evidence type="ECO:0000256" key="2">
    <source>
        <dbReference type="ARBA" id="ARBA00005904"/>
    </source>
</evidence>
<comment type="subcellular location">
    <subcellularLocation>
        <location evidence="1">Nucleus</location>
    </subcellularLocation>
</comment>
<evidence type="ECO:0000256" key="4">
    <source>
        <dbReference type="SAM" id="MobiDB-lite"/>
    </source>
</evidence>
<dbReference type="InterPro" id="IPR029190">
    <property type="entry name" value="Rrp14/SURF6_C"/>
</dbReference>
<evidence type="ECO:0000313" key="7">
    <source>
        <dbReference type="Proteomes" id="UP001266305"/>
    </source>
</evidence>
<dbReference type="Proteomes" id="UP001266305">
    <property type="component" value="Unassembled WGS sequence"/>
</dbReference>
<evidence type="ECO:0000256" key="1">
    <source>
        <dbReference type="ARBA" id="ARBA00004123"/>
    </source>
</evidence>
<dbReference type="PANTHER" id="PTHR14369">
    <property type="entry name" value="SURFEIT LOCUS PROTEIN 6"/>
    <property type="match status" value="1"/>
</dbReference>
<feature type="compositionally biased region" description="Basic residues" evidence="4">
    <location>
        <begin position="44"/>
        <end position="53"/>
    </location>
</feature>
<comment type="caution">
    <text evidence="6">The sequence shown here is derived from an EMBL/GenBank/DDBJ whole genome shotgun (WGS) entry which is preliminary data.</text>
</comment>
<evidence type="ECO:0000256" key="3">
    <source>
        <dbReference type="ARBA" id="ARBA00023242"/>
    </source>
</evidence>
<feature type="compositionally biased region" description="Basic residues" evidence="4">
    <location>
        <begin position="214"/>
        <end position="224"/>
    </location>
</feature>